<organism evidence="1 2">
    <name type="scientific">Yoonia tamlensis</name>
    <dbReference type="NCBI Taxonomy" id="390270"/>
    <lineage>
        <taxon>Bacteria</taxon>
        <taxon>Pseudomonadati</taxon>
        <taxon>Pseudomonadota</taxon>
        <taxon>Alphaproteobacteria</taxon>
        <taxon>Rhodobacterales</taxon>
        <taxon>Paracoccaceae</taxon>
        <taxon>Yoonia</taxon>
    </lineage>
</organism>
<dbReference type="STRING" id="390270.SAMN04488005_1743"/>
<dbReference type="OrthoDB" id="543755at2"/>
<dbReference type="InterPro" id="IPR007833">
    <property type="entry name" value="Capsule_polysaccharide_synth"/>
</dbReference>
<dbReference type="AlphaFoldDB" id="A0A1I6GJ63"/>
<dbReference type="EMBL" id="FOYP01000001">
    <property type="protein sequence ID" value="SFR42179.1"/>
    <property type="molecule type" value="Genomic_DNA"/>
</dbReference>
<dbReference type="GO" id="GO:0000271">
    <property type="term" value="P:polysaccharide biosynthetic process"/>
    <property type="evidence" value="ECO:0007669"/>
    <property type="project" value="InterPro"/>
</dbReference>
<name>A0A1I6GJ63_9RHOB</name>
<gene>
    <name evidence="1" type="ORF">SAMN04488005_1743</name>
</gene>
<dbReference type="Proteomes" id="UP000199478">
    <property type="component" value="Unassembled WGS sequence"/>
</dbReference>
<sequence>MSKLTKLVRTPRIFMRDALDKRYPLRKLRPKIKEANASEKPTAVLVGFSDWKSWMVDALPDYHVVFLGHSPRVADALLRAIPKFDDVTVFVWSYKYPDALNEICAANNIDMVYVEDGFIRSVGLGIKKSAPLSLVFDKSAMHFDRHRVSGLDRLLNTVEFSNEPDALGLADRVITLAKSGVTKYISAESADNIADHFYREPGVRNILVLGQVEDDMSILCGMAKPMTGNDFVRLVALNYPDANIFYRPHPEAIERRKKHYSNPNDVNGMCQIVGRRWSLNETFQIVDEVHAMTSLAGFEAAIQGLEVHTYGMPFYAGWGFTTDHGPSDIAQKRQRSLSLREVVAGAYVLYPQYFDPISQRPVPADRGIAMADAMNRRLKHGMRVKAAMAAKPCVRNGSAQTGPSELLPVNGSAIETPYIRTEQIVAAIRDAARRM</sequence>
<dbReference type="RefSeq" id="WP_090198989.1">
    <property type="nucleotide sequence ID" value="NZ_FOYP01000001.1"/>
</dbReference>
<dbReference type="Pfam" id="PF05159">
    <property type="entry name" value="Capsule_synth"/>
    <property type="match status" value="1"/>
</dbReference>
<keyword evidence="2" id="KW-1185">Reference proteome</keyword>
<accession>A0A1I6GJ63</accession>
<reference evidence="2" key="1">
    <citation type="submission" date="2016-10" db="EMBL/GenBank/DDBJ databases">
        <authorList>
            <person name="Varghese N."/>
            <person name="Submissions S."/>
        </authorList>
    </citation>
    <scope>NUCLEOTIDE SEQUENCE [LARGE SCALE GENOMIC DNA]</scope>
    <source>
        <strain evidence="2">DSM 26879</strain>
    </source>
</reference>
<evidence type="ECO:0000313" key="2">
    <source>
        <dbReference type="Proteomes" id="UP000199478"/>
    </source>
</evidence>
<proteinExistence type="predicted"/>
<protein>
    <submittedName>
        <fullName evidence="1">Capsule polysaccharide biosynthesis protein</fullName>
    </submittedName>
</protein>
<evidence type="ECO:0000313" key="1">
    <source>
        <dbReference type="EMBL" id="SFR42179.1"/>
    </source>
</evidence>
<dbReference type="GO" id="GO:0015774">
    <property type="term" value="P:polysaccharide transport"/>
    <property type="evidence" value="ECO:0007669"/>
    <property type="project" value="InterPro"/>
</dbReference>